<dbReference type="Proteomes" id="UP001596200">
    <property type="component" value="Unassembled WGS sequence"/>
</dbReference>
<dbReference type="CDD" id="cd07302">
    <property type="entry name" value="CHD"/>
    <property type="match status" value="1"/>
</dbReference>
<organism evidence="5 6">
    <name type="scientific">Streptomyces pulveraceus</name>
    <dbReference type="NCBI Taxonomy" id="68258"/>
    <lineage>
        <taxon>Bacteria</taxon>
        <taxon>Bacillati</taxon>
        <taxon>Actinomycetota</taxon>
        <taxon>Actinomycetes</taxon>
        <taxon>Kitasatosporales</taxon>
        <taxon>Streptomycetaceae</taxon>
        <taxon>Streptomyces</taxon>
    </lineage>
</organism>
<dbReference type="SUPFAM" id="SSF48452">
    <property type="entry name" value="TPR-like"/>
    <property type="match status" value="1"/>
</dbReference>
<dbReference type="PANTHER" id="PTHR16305">
    <property type="entry name" value="TESTICULAR SOLUBLE ADENYLYL CYCLASE"/>
    <property type="match status" value="1"/>
</dbReference>
<dbReference type="SUPFAM" id="SSF52540">
    <property type="entry name" value="P-loop containing nucleoside triphosphate hydrolases"/>
    <property type="match status" value="1"/>
</dbReference>
<proteinExistence type="predicted"/>
<dbReference type="SMART" id="SM00044">
    <property type="entry name" value="CYCc"/>
    <property type="match status" value="1"/>
</dbReference>
<gene>
    <name evidence="5" type="ORF">ACFP1B_22180</name>
</gene>
<keyword evidence="6" id="KW-1185">Reference proteome</keyword>
<keyword evidence="2" id="KW-0067">ATP-binding</keyword>
<keyword evidence="1" id="KW-0547">Nucleotide-binding</keyword>
<evidence type="ECO:0000256" key="2">
    <source>
        <dbReference type="ARBA" id="ARBA00022840"/>
    </source>
</evidence>
<dbReference type="Pfam" id="PF00211">
    <property type="entry name" value="Guanylate_cyc"/>
    <property type="match status" value="1"/>
</dbReference>
<dbReference type="Pfam" id="PF13191">
    <property type="entry name" value="AAA_16"/>
    <property type="match status" value="1"/>
</dbReference>
<feature type="compositionally biased region" description="Low complexity" evidence="3">
    <location>
        <begin position="452"/>
        <end position="471"/>
    </location>
</feature>
<dbReference type="InterPro" id="IPR011990">
    <property type="entry name" value="TPR-like_helical_dom_sf"/>
</dbReference>
<dbReference type="Gene3D" id="3.40.50.300">
    <property type="entry name" value="P-loop containing nucleotide triphosphate hydrolases"/>
    <property type="match status" value="1"/>
</dbReference>
<feature type="domain" description="Guanylate cyclase" evidence="4">
    <location>
        <begin position="40"/>
        <end position="170"/>
    </location>
</feature>
<dbReference type="InterPro" id="IPR001054">
    <property type="entry name" value="A/G_cyclase"/>
</dbReference>
<dbReference type="InterPro" id="IPR041664">
    <property type="entry name" value="AAA_16"/>
</dbReference>
<dbReference type="PANTHER" id="PTHR16305:SF28">
    <property type="entry name" value="GUANYLATE CYCLASE DOMAIN-CONTAINING PROTEIN"/>
    <property type="match status" value="1"/>
</dbReference>
<sequence>MNCTSCRHELPAAARFCPSCGIPCPSPVAAAPEDERKLVTAVFCDLVGSTALSGVLDPETLRTVTLRYFAVMSERIEAHGGTPEKFIGDAVMAVFGVPVMREDDARRALAAALGMREALAELNTDLEATLGIRLDIRIGVNTGLVVASSDASTRQALISGETVNVAARLEQNAAAGEILIGPQTLEAAGPTVVVREKGPLRLKGKTDSVHAYRLIALGADDPELLRRFDVPFIGRTAERAALDQALARTVRGAGPGLVRLVGDAGIGKTRLAREWLTGLGGPDRPVTGTGRCRSYGDHGTLAPLADAVREVLGSPVAQEALDEASGRSGASVADARALLRGGLLHDGTPNAPFEDMCAALITVLSRTAERRPVLLVLDDWHWAEPLLVRAVHRLAGPLGRAGGLIVCPGRPDGPPAAADPAACPAQLLPLTGLPPDEAALLARELTGPGTGASSDDASPDTTTAPTAPTTPDAHDRDPDAYARGLGAPDRDQDAHARDLNAHDRDRDAYTRGLDAYDRDLYVRAEGNPLYLEQLLVPTGPAEGARNLPGSALPPTLQALLGARIGALERAERTTLDLAAVVGRDFTAPELVRLTRAARETEGAVRNAPASPTDVSAPEDDRGLVARALARLRGRRLVESAPGGEPGAGRHRFSSGLVQEVAYASLSKRAKAERHAWASELPSVTAAGEAAVGGHLERAYRYRTELGLADDRAAALRVRAAAALASAGAQALARSDLHWAQGLLERAAGLHPAGDPAAAPVLRRLGEVRLALGRTEEGEQLLRQVLAIGTAPVEAAHARLALAVLDPASVSVSATARSVLPLFESAGDWVGQARARLRLAQRLQLAGRHEEADRDLTLALDHAARAEAEPERAAALGAIGISLWRGPEPVPVAVARCRDLLAAHGAGRPAVRTTLNCPLAVLHALHGRTDRARECLAEAERLADELGYAEAEVFLPVFRATVEALLGRTGPALELLVRADRAAARGGARSMRPAIALEAARLLLDDGRAAEAGPWLEGAGAPRSLPHADRVDLTGLRARLAAGSGDAAAALRLADRAVRDSLLTDSPLVRATASLDRARTLSLLGDAAGAAGAAREAREGFAEKGHLPGERWAARLAAESAAATTERS</sequence>
<dbReference type="Gene3D" id="3.30.70.1230">
    <property type="entry name" value="Nucleotide cyclase"/>
    <property type="match status" value="1"/>
</dbReference>
<accession>A0ABW1GQL6</accession>
<evidence type="ECO:0000313" key="6">
    <source>
        <dbReference type="Proteomes" id="UP001596200"/>
    </source>
</evidence>
<dbReference type="InterPro" id="IPR029787">
    <property type="entry name" value="Nucleotide_cyclase"/>
</dbReference>
<dbReference type="Gene3D" id="1.25.40.10">
    <property type="entry name" value="Tetratricopeptide repeat domain"/>
    <property type="match status" value="1"/>
</dbReference>
<feature type="compositionally biased region" description="Basic and acidic residues" evidence="3">
    <location>
        <begin position="488"/>
        <end position="503"/>
    </location>
</feature>
<protein>
    <submittedName>
        <fullName evidence="5">Adenylate/guanylate cyclase domain-containing protein</fullName>
    </submittedName>
</protein>
<dbReference type="PROSITE" id="PS50125">
    <property type="entry name" value="GUANYLATE_CYCLASE_2"/>
    <property type="match status" value="1"/>
</dbReference>
<reference evidence="6" key="1">
    <citation type="journal article" date="2019" name="Int. J. Syst. Evol. Microbiol.">
        <title>The Global Catalogue of Microorganisms (GCM) 10K type strain sequencing project: providing services to taxonomists for standard genome sequencing and annotation.</title>
        <authorList>
            <consortium name="The Broad Institute Genomics Platform"/>
            <consortium name="The Broad Institute Genome Sequencing Center for Infectious Disease"/>
            <person name="Wu L."/>
            <person name="Ma J."/>
        </authorList>
    </citation>
    <scope>NUCLEOTIDE SEQUENCE [LARGE SCALE GENOMIC DNA]</scope>
    <source>
        <strain evidence="6">JCM 4147</strain>
    </source>
</reference>
<evidence type="ECO:0000313" key="5">
    <source>
        <dbReference type="EMBL" id="MFC5916107.1"/>
    </source>
</evidence>
<evidence type="ECO:0000256" key="1">
    <source>
        <dbReference type="ARBA" id="ARBA00022741"/>
    </source>
</evidence>
<feature type="region of interest" description="Disordered" evidence="3">
    <location>
        <begin position="446"/>
        <end position="503"/>
    </location>
</feature>
<name>A0ABW1GQL6_9ACTN</name>
<dbReference type="RefSeq" id="WP_344517537.1">
    <property type="nucleotide sequence ID" value="NZ_BAAATU010000072.1"/>
</dbReference>
<dbReference type="InterPro" id="IPR027417">
    <property type="entry name" value="P-loop_NTPase"/>
</dbReference>
<evidence type="ECO:0000256" key="3">
    <source>
        <dbReference type="SAM" id="MobiDB-lite"/>
    </source>
</evidence>
<comment type="caution">
    <text evidence="5">The sequence shown here is derived from an EMBL/GenBank/DDBJ whole genome shotgun (WGS) entry which is preliminary data.</text>
</comment>
<dbReference type="EMBL" id="JBHSPU010000017">
    <property type="protein sequence ID" value="MFC5916107.1"/>
    <property type="molecule type" value="Genomic_DNA"/>
</dbReference>
<dbReference type="SUPFAM" id="SSF55073">
    <property type="entry name" value="Nucleotide cyclase"/>
    <property type="match status" value="1"/>
</dbReference>
<evidence type="ECO:0000259" key="4">
    <source>
        <dbReference type="PROSITE" id="PS50125"/>
    </source>
</evidence>